<comment type="caution">
    <text evidence="1">The sequence shown here is derived from an EMBL/GenBank/DDBJ whole genome shotgun (WGS) entry which is preliminary data.</text>
</comment>
<sequence>MKVRRKKDVRPLPTGGTTVALPNELVEHILKFVACDLVLDNYDGLGGRHSRRLYHPKERKAKESLIDVSTVCRTWWQLALPYIFHTIALYFDPLLVENLYEEQHFEDDHETHCDCKRYRSLQVFLTFIEESPQIASRIKELRLFQVDHKRHQAPLLYEAPCDIFQLVSVLRSLPKLRAVHLQDVSLEQFQKTEPYTPQELERLGPPMSFDRFYFGHTEQELIISFTAILPLISVLGDIQELHLKGVYVHKENEDSDKRLPSHFKVGALNVVHYDGIGGALSVFSDPSFIREGPLRSIDLYELLPKDLSVVQDMLTQAGPTLTKVTLFINRLLDPCWKFAEMANPNQGVLPSISSLDLSPCINLNSLTLKWEPCLRKHRGPVFSRVAPVLSRLHSHSALQTITFILYYSGTLHDLSERLVGAKEVDRALAQIPSLRRVVFDIEYAKKKQQKDALVDVGTLLFPECKAKGLL</sequence>
<evidence type="ECO:0000313" key="1">
    <source>
        <dbReference type="EMBL" id="KAJ3543022.1"/>
    </source>
</evidence>
<dbReference type="Proteomes" id="UP001148662">
    <property type="component" value="Unassembled WGS sequence"/>
</dbReference>
<dbReference type="EMBL" id="JANHOG010001141">
    <property type="protein sequence ID" value="KAJ3543022.1"/>
    <property type="molecule type" value="Genomic_DNA"/>
</dbReference>
<keyword evidence="2" id="KW-1185">Reference proteome</keyword>
<organism evidence="1 2">
    <name type="scientific">Phlebia brevispora</name>
    <dbReference type="NCBI Taxonomy" id="194682"/>
    <lineage>
        <taxon>Eukaryota</taxon>
        <taxon>Fungi</taxon>
        <taxon>Dikarya</taxon>
        <taxon>Basidiomycota</taxon>
        <taxon>Agaricomycotina</taxon>
        <taxon>Agaricomycetes</taxon>
        <taxon>Polyporales</taxon>
        <taxon>Meruliaceae</taxon>
        <taxon>Phlebia</taxon>
    </lineage>
</organism>
<accession>A0ACC1SN96</accession>
<evidence type="ECO:0000313" key="2">
    <source>
        <dbReference type="Proteomes" id="UP001148662"/>
    </source>
</evidence>
<protein>
    <submittedName>
        <fullName evidence="1">Uncharacterized protein</fullName>
    </submittedName>
</protein>
<proteinExistence type="predicted"/>
<reference evidence="1" key="1">
    <citation type="submission" date="2022-07" db="EMBL/GenBank/DDBJ databases">
        <title>Genome Sequence of Phlebia brevispora.</title>
        <authorList>
            <person name="Buettner E."/>
        </authorList>
    </citation>
    <scope>NUCLEOTIDE SEQUENCE</scope>
    <source>
        <strain evidence="1">MPL23</strain>
    </source>
</reference>
<name>A0ACC1SN96_9APHY</name>
<gene>
    <name evidence="1" type="ORF">NM688_g5906</name>
</gene>